<evidence type="ECO:0000313" key="8">
    <source>
        <dbReference type="Proteomes" id="UP001143543"/>
    </source>
</evidence>
<dbReference type="PANTHER" id="PTHR43133">
    <property type="entry name" value="RNA POLYMERASE ECF-TYPE SIGMA FACTO"/>
    <property type="match status" value="1"/>
</dbReference>
<dbReference type="SUPFAM" id="SSF88659">
    <property type="entry name" value="Sigma3 and sigma4 domains of RNA polymerase sigma factors"/>
    <property type="match status" value="1"/>
</dbReference>
<gene>
    <name evidence="7" type="ORF">Y10_31860</name>
</gene>
<evidence type="ECO:0000256" key="4">
    <source>
        <dbReference type="ARBA" id="ARBA00023163"/>
    </source>
</evidence>
<accession>A0ABQ5MN36</accession>
<dbReference type="InterPro" id="IPR036388">
    <property type="entry name" value="WH-like_DNA-bd_sf"/>
</dbReference>
<comment type="similarity">
    <text evidence="1">Belongs to the sigma-70 factor family. ECF subfamily.</text>
</comment>
<dbReference type="Pfam" id="PF04542">
    <property type="entry name" value="Sigma70_r2"/>
    <property type="match status" value="1"/>
</dbReference>
<keyword evidence="8" id="KW-1185">Reference proteome</keyword>
<evidence type="ECO:0000256" key="1">
    <source>
        <dbReference type="ARBA" id="ARBA00010641"/>
    </source>
</evidence>
<dbReference type="RefSeq" id="WP_281766456.1">
    <property type="nucleotide sequence ID" value="NZ_BRVO01000005.1"/>
</dbReference>
<comment type="caution">
    <text evidence="7">The sequence shown here is derived from an EMBL/GenBank/DDBJ whole genome shotgun (WGS) entry which is preliminary data.</text>
</comment>
<feature type="domain" description="RNA polymerase sigma-70 region 2" evidence="5">
    <location>
        <begin position="21"/>
        <end position="87"/>
    </location>
</feature>
<keyword evidence="2" id="KW-0805">Transcription regulation</keyword>
<dbReference type="NCBIfam" id="TIGR02937">
    <property type="entry name" value="sigma70-ECF"/>
    <property type="match status" value="1"/>
</dbReference>
<dbReference type="CDD" id="cd06171">
    <property type="entry name" value="Sigma70_r4"/>
    <property type="match status" value="1"/>
</dbReference>
<proteinExistence type="inferred from homology"/>
<dbReference type="Pfam" id="PF08281">
    <property type="entry name" value="Sigma70_r4_2"/>
    <property type="match status" value="1"/>
</dbReference>
<name>A0ABQ5MN36_9FLAO</name>
<evidence type="ECO:0000256" key="2">
    <source>
        <dbReference type="ARBA" id="ARBA00023015"/>
    </source>
</evidence>
<keyword evidence="3" id="KW-0731">Sigma factor</keyword>
<feature type="domain" description="RNA polymerase sigma factor 70 region 4 type 2" evidence="6">
    <location>
        <begin position="120"/>
        <end position="170"/>
    </location>
</feature>
<organism evidence="7 8">
    <name type="scientific">Neptunitalea lumnitzerae</name>
    <dbReference type="NCBI Taxonomy" id="2965509"/>
    <lineage>
        <taxon>Bacteria</taxon>
        <taxon>Pseudomonadati</taxon>
        <taxon>Bacteroidota</taxon>
        <taxon>Flavobacteriia</taxon>
        <taxon>Flavobacteriales</taxon>
        <taxon>Flavobacteriaceae</taxon>
        <taxon>Neptunitalea</taxon>
    </lineage>
</organism>
<dbReference type="InterPro" id="IPR007627">
    <property type="entry name" value="RNA_pol_sigma70_r2"/>
</dbReference>
<dbReference type="InterPro" id="IPR013249">
    <property type="entry name" value="RNA_pol_sigma70_r4_t2"/>
</dbReference>
<dbReference type="InterPro" id="IPR014284">
    <property type="entry name" value="RNA_pol_sigma-70_dom"/>
</dbReference>
<dbReference type="InterPro" id="IPR013325">
    <property type="entry name" value="RNA_pol_sigma_r2"/>
</dbReference>
<reference evidence="7" key="1">
    <citation type="submission" date="2022-07" db="EMBL/GenBank/DDBJ databases">
        <title>Taxonomy of Novel Oxalotrophic and Methylotrophic Bacteria.</title>
        <authorList>
            <person name="Sahin N."/>
            <person name="Tani A."/>
        </authorList>
    </citation>
    <scope>NUCLEOTIDE SEQUENCE</scope>
    <source>
        <strain evidence="7">Y10</strain>
    </source>
</reference>
<sequence>MFQGNIIEKCKKNDRKAQLQLYNSYCEGMFHVAYRFLKSVEDAEDAMQESFIKAFKKLHQYHGDVTFGAWLKKIVINHCIDQLKYEKKQLVSLEDQLLEPIQHEEEVISESLVIEIKEHILEAIDKLSDKYRLVVLLYLVEGYDHKEISEILDITETASRTKLLRGKRKLQEYLKVYSNGIG</sequence>
<dbReference type="Gene3D" id="1.10.10.10">
    <property type="entry name" value="Winged helix-like DNA-binding domain superfamily/Winged helix DNA-binding domain"/>
    <property type="match status" value="1"/>
</dbReference>
<dbReference type="EMBL" id="BRVO01000005">
    <property type="protein sequence ID" value="GLB50818.1"/>
    <property type="molecule type" value="Genomic_DNA"/>
</dbReference>
<evidence type="ECO:0000259" key="5">
    <source>
        <dbReference type="Pfam" id="PF04542"/>
    </source>
</evidence>
<evidence type="ECO:0000256" key="3">
    <source>
        <dbReference type="ARBA" id="ARBA00023082"/>
    </source>
</evidence>
<dbReference type="Gene3D" id="1.10.1740.10">
    <property type="match status" value="1"/>
</dbReference>
<dbReference type="PANTHER" id="PTHR43133:SF51">
    <property type="entry name" value="RNA POLYMERASE SIGMA FACTOR"/>
    <property type="match status" value="1"/>
</dbReference>
<evidence type="ECO:0000259" key="6">
    <source>
        <dbReference type="Pfam" id="PF08281"/>
    </source>
</evidence>
<dbReference type="InterPro" id="IPR013324">
    <property type="entry name" value="RNA_pol_sigma_r3/r4-like"/>
</dbReference>
<keyword evidence="4" id="KW-0804">Transcription</keyword>
<dbReference type="InterPro" id="IPR039425">
    <property type="entry name" value="RNA_pol_sigma-70-like"/>
</dbReference>
<dbReference type="Proteomes" id="UP001143543">
    <property type="component" value="Unassembled WGS sequence"/>
</dbReference>
<evidence type="ECO:0000313" key="7">
    <source>
        <dbReference type="EMBL" id="GLB50818.1"/>
    </source>
</evidence>
<protein>
    <submittedName>
        <fullName evidence="7">Uncharacterized protein</fullName>
    </submittedName>
</protein>
<dbReference type="SUPFAM" id="SSF88946">
    <property type="entry name" value="Sigma2 domain of RNA polymerase sigma factors"/>
    <property type="match status" value="1"/>
</dbReference>